<dbReference type="CDD" id="cd06261">
    <property type="entry name" value="TM_PBP2"/>
    <property type="match status" value="1"/>
</dbReference>
<reference evidence="9" key="1">
    <citation type="submission" date="2021-10" db="EMBL/GenBank/DDBJ databases">
        <title>Novel species in genus Arthrobacter.</title>
        <authorList>
            <person name="Liu Y."/>
        </authorList>
    </citation>
    <scope>NUCLEOTIDE SEQUENCE</scope>
    <source>
        <strain evidence="9">Zg-Y809</strain>
    </source>
</reference>
<dbReference type="PANTHER" id="PTHR43386">
    <property type="entry name" value="OLIGOPEPTIDE TRANSPORT SYSTEM PERMEASE PROTEIN APPC"/>
    <property type="match status" value="1"/>
</dbReference>
<keyword evidence="3" id="KW-1003">Cell membrane</keyword>
<evidence type="ECO:0000313" key="9">
    <source>
        <dbReference type="EMBL" id="MCC3267909.1"/>
    </source>
</evidence>
<dbReference type="InterPro" id="IPR050366">
    <property type="entry name" value="BP-dependent_transpt_permease"/>
</dbReference>
<evidence type="ECO:0000256" key="4">
    <source>
        <dbReference type="ARBA" id="ARBA00022692"/>
    </source>
</evidence>
<dbReference type="PANTHER" id="PTHR43386:SF1">
    <property type="entry name" value="D,D-DIPEPTIDE TRANSPORT SYSTEM PERMEASE PROTEIN DDPC-RELATED"/>
    <property type="match status" value="1"/>
</dbReference>
<name>A0A9X1LYD3_9MICC</name>
<accession>A0A9X1LYD3</accession>
<dbReference type="GO" id="GO:0055085">
    <property type="term" value="P:transmembrane transport"/>
    <property type="evidence" value="ECO:0007669"/>
    <property type="project" value="InterPro"/>
</dbReference>
<evidence type="ECO:0000256" key="1">
    <source>
        <dbReference type="ARBA" id="ARBA00004651"/>
    </source>
</evidence>
<dbReference type="GO" id="GO:0005886">
    <property type="term" value="C:plasma membrane"/>
    <property type="evidence" value="ECO:0007669"/>
    <property type="project" value="UniProtKB-SubCell"/>
</dbReference>
<proteinExistence type="inferred from homology"/>
<evidence type="ECO:0000256" key="6">
    <source>
        <dbReference type="ARBA" id="ARBA00023136"/>
    </source>
</evidence>
<feature type="transmembrane region" description="Helical" evidence="7">
    <location>
        <begin position="174"/>
        <end position="195"/>
    </location>
</feature>
<evidence type="ECO:0000256" key="3">
    <source>
        <dbReference type="ARBA" id="ARBA00022475"/>
    </source>
</evidence>
<keyword evidence="4 7" id="KW-0812">Transmembrane</keyword>
<feature type="transmembrane region" description="Helical" evidence="7">
    <location>
        <begin position="201"/>
        <end position="222"/>
    </location>
</feature>
<feature type="transmembrane region" description="Helical" evidence="7">
    <location>
        <begin position="141"/>
        <end position="167"/>
    </location>
</feature>
<dbReference type="AlphaFoldDB" id="A0A9X1LYD3"/>
<keyword evidence="6 7" id="KW-0472">Membrane</keyword>
<dbReference type="RefSeq" id="WP_227906357.1">
    <property type="nucleotide sequence ID" value="NZ_CP095461.1"/>
</dbReference>
<comment type="similarity">
    <text evidence="7">Belongs to the binding-protein-dependent transport system permease family.</text>
</comment>
<organism evidence="9 10">
    <name type="scientific">Arthrobacter gengyunqii</name>
    <dbReference type="NCBI Taxonomy" id="2886940"/>
    <lineage>
        <taxon>Bacteria</taxon>
        <taxon>Bacillati</taxon>
        <taxon>Actinomycetota</taxon>
        <taxon>Actinomycetes</taxon>
        <taxon>Micrococcales</taxon>
        <taxon>Micrococcaceae</taxon>
        <taxon>Arthrobacter</taxon>
    </lineage>
</organism>
<gene>
    <name evidence="9" type="ORF">LJ751_00840</name>
</gene>
<protein>
    <submittedName>
        <fullName evidence="9">ABC transporter permease</fullName>
    </submittedName>
</protein>
<evidence type="ECO:0000259" key="8">
    <source>
        <dbReference type="PROSITE" id="PS50928"/>
    </source>
</evidence>
<dbReference type="InterPro" id="IPR000515">
    <property type="entry name" value="MetI-like"/>
</dbReference>
<feature type="transmembrane region" description="Helical" evidence="7">
    <location>
        <begin position="64"/>
        <end position="90"/>
    </location>
</feature>
<dbReference type="Pfam" id="PF00528">
    <property type="entry name" value="BPD_transp_1"/>
    <property type="match status" value="1"/>
</dbReference>
<keyword evidence="2 7" id="KW-0813">Transport</keyword>
<comment type="subcellular location">
    <subcellularLocation>
        <location evidence="1 7">Cell membrane</location>
        <topology evidence="1 7">Multi-pass membrane protein</topology>
    </subcellularLocation>
</comment>
<feature type="transmembrane region" description="Helical" evidence="7">
    <location>
        <begin position="310"/>
        <end position="329"/>
    </location>
</feature>
<feature type="transmembrane region" description="Helical" evidence="7">
    <location>
        <begin position="253"/>
        <end position="275"/>
    </location>
</feature>
<comment type="caution">
    <text evidence="9">The sequence shown here is derived from an EMBL/GenBank/DDBJ whole genome shotgun (WGS) entry which is preliminary data.</text>
</comment>
<evidence type="ECO:0000256" key="2">
    <source>
        <dbReference type="ARBA" id="ARBA00022448"/>
    </source>
</evidence>
<keyword evidence="5 7" id="KW-1133">Transmembrane helix</keyword>
<evidence type="ECO:0000256" key="5">
    <source>
        <dbReference type="ARBA" id="ARBA00022989"/>
    </source>
</evidence>
<dbReference type="InterPro" id="IPR035906">
    <property type="entry name" value="MetI-like_sf"/>
</dbReference>
<dbReference type="Proteomes" id="UP001139264">
    <property type="component" value="Unassembled WGS sequence"/>
</dbReference>
<sequence>MTEKIPSGTPGSSPELTSMTLESQRTDIADAPATRAVTADPKITAAKSQGQLVRERFFRHKGALGGLTGLVFILLLSFTSIGISVGPLHIPGWWPHSFSSVMELEDGGSPTLSWTGLGNHPFGQDTLGRDYFAMTMRGAQISLIIAFVVGIVGTVVGTVIGALAGYFRGMIEAVLMRFTDVIITIPLLVVAAVLASVVSQYGIVVFAIFLGLLTWTNLARIVRGEFLSLREKEFVEAAKSVGASSSRIIFKHILPNTVGVIIVSATLAISSAILLETALSFLGLGVQPPDTSLGKLINENRAAMTTRPWLFFWPGIFIVAIALTVNFIGDGLRDAFDPRQTRNKQ</sequence>
<dbReference type="Pfam" id="PF12911">
    <property type="entry name" value="OppC_N"/>
    <property type="match status" value="1"/>
</dbReference>
<feature type="domain" description="ABC transmembrane type-1" evidence="8">
    <location>
        <begin position="139"/>
        <end position="329"/>
    </location>
</feature>
<dbReference type="SUPFAM" id="SSF161098">
    <property type="entry name" value="MetI-like"/>
    <property type="match status" value="1"/>
</dbReference>
<evidence type="ECO:0000256" key="7">
    <source>
        <dbReference type="RuleBase" id="RU363032"/>
    </source>
</evidence>
<dbReference type="Gene3D" id="1.10.3720.10">
    <property type="entry name" value="MetI-like"/>
    <property type="match status" value="1"/>
</dbReference>
<dbReference type="InterPro" id="IPR025966">
    <property type="entry name" value="OppC_N"/>
</dbReference>
<evidence type="ECO:0000313" key="10">
    <source>
        <dbReference type="Proteomes" id="UP001139264"/>
    </source>
</evidence>
<dbReference type="PROSITE" id="PS50928">
    <property type="entry name" value="ABC_TM1"/>
    <property type="match status" value="1"/>
</dbReference>
<dbReference type="EMBL" id="JAJFZP010000003">
    <property type="protein sequence ID" value="MCC3267909.1"/>
    <property type="molecule type" value="Genomic_DNA"/>
</dbReference>